<name>A0AA86W0C4_9FABA</name>
<dbReference type="EMBL" id="OY731405">
    <property type="protein sequence ID" value="CAJ1972910.1"/>
    <property type="molecule type" value="Genomic_DNA"/>
</dbReference>
<proteinExistence type="inferred from homology"/>
<dbReference type="Gene3D" id="1.10.890.20">
    <property type="match status" value="1"/>
</dbReference>
<dbReference type="InterPro" id="IPR016088">
    <property type="entry name" value="Chalcone_isomerase_3-sand"/>
</dbReference>
<comment type="similarity">
    <text evidence="1">Belongs to the chalcone isomerase family.</text>
</comment>
<reference evidence="2" key="1">
    <citation type="submission" date="2023-10" db="EMBL/GenBank/DDBJ databases">
        <authorList>
            <person name="Domelevo Entfellner J.-B."/>
        </authorList>
    </citation>
    <scope>NUCLEOTIDE SEQUENCE</scope>
</reference>
<dbReference type="GO" id="GO:0009570">
    <property type="term" value="C:chloroplast stroma"/>
    <property type="evidence" value="ECO:0007669"/>
    <property type="project" value="EnsemblPlants"/>
</dbReference>
<evidence type="ECO:0000313" key="2">
    <source>
        <dbReference type="EMBL" id="CAJ1972910.1"/>
    </source>
</evidence>
<dbReference type="PANTHER" id="PTHR47284:SF3">
    <property type="entry name" value="FATTY-ACID-BINDING PROTEIN 2"/>
    <property type="match status" value="1"/>
</dbReference>
<sequence length="355" mass="39735">MNNDFIWLPSLYSDPDVFTYLEPFVLRNSLSSRFLHSLANNPGNFAIEEAFGHVSRFAGAFMVWLSRASSSNVARSLRGFPPLRFGTAQVKAVSTNARLFGFPFRSERKSFVSVKLGKISSLAMKMIWREAKRLRSFPVLSLAAALVPPFQNLSSNVLGSPVQNPDMQIYGAIDQVPKEVECQGCPFLSYLELNQAKPAVEPKTGIEFPLVLDNIFAGEKDFGFNSEWVVDMTAEASNGNTWLPNSITLDTKQSKKKGHESDLRTIEIDLMEEAEDIHPYSLCEKLGPKYASISAGELNNHQDFYKDLLREDIHMTVRLVVNCRGAFFDMYIGDVPHQLDSIDLAAFLYEIASAL</sequence>
<dbReference type="AlphaFoldDB" id="A0AA86W0C4"/>
<evidence type="ECO:0000313" key="3">
    <source>
        <dbReference type="Proteomes" id="UP001189624"/>
    </source>
</evidence>
<evidence type="ECO:0000256" key="1">
    <source>
        <dbReference type="ARBA" id="ARBA00007166"/>
    </source>
</evidence>
<dbReference type="Gene3D" id="3.50.70.10">
    <property type="match status" value="1"/>
</dbReference>
<organism evidence="2 3">
    <name type="scientific">Sphenostylis stenocarpa</name>
    <dbReference type="NCBI Taxonomy" id="92480"/>
    <lineage>
        <taxon>Eukaryota</taxon>
        <taxon>Viridiplantae</taxon>
        <taxon>Streptophyta</taxon>
        <taxon>Embryophyta</taxon>
        <taxon>Tracheophyta</taxon>
        <taxon>Spermatophyta</taxon>
        <taxon>Magnoliopsida</taxon>
        <taxon>eudicotyledons</taxon>
        <taxon>Gunneridae</taxon>
        <taxon>Pentapetalae</taxon>
        <taxon>rosids</taxon>
        <taxon>fabids</taxon>
        <taxon>Fabales</taxon>
        <taxon>Fabaceae</taxon>
        <taxon>Papilionoideae</taxon>
        <taxon>50 kb inversion clade</taxon>
        <taxon>NPAAA clade</taxon>
        <taxon>indigoferoid/millettioid clade</taxon>
        <taxon>Phaseoleae</taxon>
        <taxon>Sphenostylis</taxon>
    </lineage>
</organism>
<dbReference type="InterPro" id="IPR016089">
    <property type="entry name" value="Chalcone_isomerase_bundle_sf"/>
</dbReference>
<dbReference type="Proteomes" id="UP001189624">
    <property type="component" value="Chromosome 8"/>
</dbReference>
<dbReference type="GO" id="GO:0005504">
    <property type="term" value="F:fatty acid binding"/>
    <property type="evidence" value="ECO:0007669"/>
    <property type="project" value="EnsemblPlants"/>
</dbReference>
<dbReference type="PANTHER" id="PTHR47284">
    <property type="entry name" value="FATTY-ACID-BINDING PROTEIN 2"/>
    <property type="match status" value="1"/>
</dbReference>
<protein>
    <submittedName>
        <fullName evidence="2">Uncharacterized protein</fullName>
    </submittedName>
</protein>
<gene>
    <name evidence="2" type="ORF">AYBTSS11_LOCUS24967</name>
</gene>
<dbReference type="Gramene" id="rna-AYBTSS11_LOCUS24967">
    <property type="protein sequence ID" value="CAJ1972910.1"/>
    <property type="gene ID" value="gene-AYBTSS11_LOCUS24967"/>
</dbReference>
<accession>A0AA86W0C4</accession>
<keyword evidence="3" id="KW-1185">Reference proteome</keyword>